<keyword evidence="3" id="KW-1185">Reference proteome</keyword>
<name>A0ABU0WS43_9PROT</name>
<protein>
    <submittedName>
        <fullName evidence="2">Amino acid adenylation domain-containing protein</fullName>
    </submittedName>
</protein>
<evidence type="ECO:0000313" key="3">
    <source>
        <dbReference type="Proteomes" id="UP001227317"/>
    </source>
</evidence>
<reference evidence="2 3" key="1">
    <citation type="submission" date="2023-06" db="EMBL/GenBank/DDBJ databases">
        <title>Azospirillum isscasensis sp.nov, a bacterium isolated from rhizosphere soil of rice.</title>
        <authorList>
            <person name="Wang H."/>
        </authorList>
    </citation>
    <scope>NUCLEOTIDE SEQUENCE [LARGE SCALE GENOMIC DNA]</scope>
    <source>
        <strain evidence="2 3">C340-1</strain>
    </source>
</reference>
<dbReference type="Proteomes" id="UP001227317">
    <property type="component" value="Unassembled WGS sequence"/>
</dbReference>
<dbReference type="Gene3D" id="3.40.50.980">
    <property type="match status" value="2"/>
</dbReference>
<dbReference type="InterPro" id="IPR010071">
    <property type="entry name" value="AA_adenyl_dom"/>
</dbReference>
<dbReference type="Gene3D" id="3.30.300.30">
    <property type="match status" value="1"/>
</dbReference>
<dbReference type="PROSITE" id="PS00455">
    <property type="entry name" value="AMP_BINDING"/>
    <property type="match status" value="1"/>
</dbReference>
<feature type="non-terminal residue" evidence="2">
    <location>
        <position position="1"/>
    </location>
</feature>
<dbReference type="CDD" id="cd05930">
    <property type="entry name" value="A_NRPS"/>
    <property type="match status" value="1"/>
</dbReference>
<proteinExistence type="predicted"/>
<dbReference type="InterPro" id="IPR000873">
    <property type="entry name" value="AMP-dep_synth/lig_dom"/>
</dbReference>
<comment type="caution">
    <text evidence="2">The sequence shown here is derived from an EMBL/GenBank/DDBJ whole genome shotgun (WGS) entry which is preliminary data.</text>
</comment>
<dbReference type="PANTHER" id="PTHR45527">
    <property type="entry name" value="NONRIBOSOMAL PEPTIDE SYNTHETASE"/>
    <property type="match status" value="1"/>
</dbReference>
<dbReference type="PANTHER" id="PTHR45527:SF1">
    <property type="entry name" value="FATTY ACID SYNTHASE"/>
    <property type="match status" value="1"/>
</dbReference>
<gene>
    <name evidence="2" type="ORF">QSG27_28960</name>
</gene>
<dbReference type="InterPro" id="IPR045851">
    <property type="entry name" value="AMP-bd_C_sf"/>
</dbReference>
<evidence type="ECO:0000259" key="1">
    <source>
        <dbReference type="Pfam" id="PF00501"/>
    </source>
</evidence>
<organism evidence="2 3">
    <name type="scientific">Azospirillum isscasi</name>
    <dbReference type="NCBI Taxonomy" id="3053926"/>
    <lineage>
        <taxon>Bacteria</taxon>
        <taxon>Pseudomonadati</taxon>
        <taxon>Pseudomonadota</taxon>
        <taxon>Alphaproteobacteria</taxon>
        <taxon>Rhodospirillales</taxon>
        <taxon>Azospirillaceae</taxon>
        <taxon>Azospirillum</taxon>
    </lineage>
</organism>
<accession>A0ABU0WS43</accession>
<dbReference type="NCBIfam" id="TIGR01733">
    <property type="entry name" value="AA-adenyl-dom"/>
    <property type="match status" value="1"/>
</dbReference>
<dbReference type="InterPro" id="IPR020845">
    <property type="entry name" value="AMP-binding_CS"/>
</dbReference>
<dbReference type="SUPFAM" id="SSF56801">
    <property type="entry name" value="Acetyl-CoA synthetase-like"/>
    <property type="match status" value="1"/>
</dbReference>
<evidence type="ECO:0000313" key="2">
    <source>
        <dbReference type="EMBL" id="MDQ2106748.1"/>
    </source>
</evidence>
<sequence length="420" mass="43086">LARRLAALGVGPGTPVGVATGRGPDLVTALLAVHKAGGAHVVFDPAQPEARTRNIVADTGMTVAVGGGALAGLTVVSPDEAGVQALLPPPPESDALAYVCFTSGSTGAPKGVMVEHGGLLNHALAIAADYRLGPGDRVLQFAAAEFDVALEEIFPTLVAGATLVLPAGDAAADLGAFTEALAAQGVTVANLPAAFWHAWVRHLAETGTPLPPGLRLVVAGSDRVAAERLAGWRALAGPRVSWRNAYGPTEATITATLFDPAQDEAPDNGTVPIGRPIANTRVHVLDSAGQPVPPGVVGEIVIAGPGVARGYLNRPEETAARFRPDPFLPGARAFRTGDLARRRADGTLDFLGRRDDQVKIRGFRIEPGEIAAALARHPRVAEAAVLPLPGPGGEPRLVAFAETVAEAGDLLDWLRGALPA</sequence>
<dbReference type="Gene3D" id="2.30.38.10">
    <property type="entry name" value="Luciferase, Domain 3"/>
    <property type="match status" value="1"/>
</dbReference>
<feature type="domain" description="AMP-dependent synthetase/ligase" evidence="1">
    <location>
        <begin position="1"/>
        <end position="312"/>
    </location>
</feature>
<dbReference type="Pfam" id="PF00501">
    <property type="entry name" value="AMP-binding"/>
    <property type="match status" value="1"/>
</dbReference>
<dbReference type="EMBL" id="JAUJFI010000356">
    <property type="protein sequence ID" value="MDQ2106748.1"/>
    <property type="molecule type" value="Genomic_DNA"/>
</dbReference>
<dbReference type="RefSeq" id="WP_306712312.1">
    <property type="nucleotide sequence ID" value="NZ_JAUJFI010000356.1"/>
</dbReference>
<feature type="non-terminal residue" evidence="2">
    <location>
        <position position="420"/>
    </location>
</feature>